<evidence type="ECO:0000313" key="1">
    <source>
        <dbReference type="EMBL" id="KAJ1974397.1"/>
    </source>
</evidence>
<accession>A0A9W8B034</accession>
<reference evidence="1" key="1">
    <citation type="submission" date="2022-07" db="EMBL/GenBank/DDBJ databases">
        <title>Phylogenomic reconstructions and comparative analyses of Kickxellomycotina fungi.</title>
        <authorList>
            <person name="Reynolds N.K."/>
            <person name="Stajich J.E."/>
            <person name="Barry K."/>
            <person name="Grigoriev I.V."/>
            <person name="Crous P."/>
            <person name="Smith M.E."/>
        </authorList>
    </citation>
    <scope>NUCLEOTIDE SEQUENCE</scope>
    <source>
        <strain evidence="1">RSA 567</strain>
    </source>
</reference>
<keyword evidence="2" id="KW-1185">Reference proteome</keyword>
<feature type="non-terminal residue" evidence="1">
    <location>
        <position position="1"/>
    </location>
</feature>
<dbReference type="SUPFAM" id="SSF47203">
    <property type="entry name" value="Acyl-CoA dehydrogenase C-terminal domain-like"/>
    <property type="match status" value="1"/>
</dbReference>
<sequence>AVSPLVRQGISVLAPQALHIVDGFGIPDALLNAPIALDWERFNEYDNKGEIVRQESTMVAKL</sequence>
<dbReference type="InterPro" id="IPR036250">
    <property type="entry name" value="AcylCo_DH-like_C"/>
</dbReference>
<evidence type="ECO:0008006" key="3">
    <source>
        <dbReference type="Google" id="ProtNLM"/>
    </source>
</evidence>
<proteinExistence type="predicted"/>
<dbReference type="OrthoDB" id="538336at2759"/>
<dbReference type="GO" id="GO:0016627">
    <property type="term" value="F:oxidoreductase activity, acting on the CH-CH group of donors"/>
    <property type="evidence" value="ECO:0007669"/>
    <property type="project" value="InterPro"/>
</dbReference>
<comment type="caution">
    <text evidence="1">The sequence shown here is derived from an EMBL/GenBank/DDBJ whole genome shotgun (WGS) entry which is preliminary data.</text>
</comment>
<gene>
    <name evidence="1" type="ORF">H4R34_004731</name>
</gene>
<organism evidence="1 2">
    <name type="scientific">Dimargaris verticillata</name>
    <dbReference type="NCBI Taxonomy" id="2761393"/>
    <lineage>
        <taxon>Eukaryota</taxon>
        <taxon>Fungi</taxon>
        <taxon>Fungi incertae sedis</taxon>
        <taxon>Zoopagomycota</taxon>
        <taxon>Kickxellomycotina</taxon>
        <taxon>Dimargaritomycetes</taxon>
        <taxon>Dimargaritales</taxon>
        <taxon>Dimargaritaceae</taxon>
        <taxon>Dimargaris</taxon>
    </lineage>
</organism>
<name>A0A9W8B034_9FUNG</name>
<evidence type="ECO:0000313" key="2">
    <source>
        <dbReference type="Proteomes" id="UP001151582"/>
    </source>
</evidence>
<dbReference type="Proteomes" id="UP001151582">
    <property type="component" value="Unassembled WGS sequence"/>
</dbReference>
<dbReference type="EMBL" id="JANBQB010000660">
    <property type="protein sequence ID" value="KAJ1974397.1"/>
    <property type="molecule type" value="Genomic_DNA"/>
</dbReference>
<protein>
    <recommendedName>
        <fullName evidence="3">Acyl-CoA oxidase</fullName>
    </recommendedName>
</protein>
<dbReference type="AlphaFoldDB" id="A0A9W8B034"/>